<sequence length="53" mass="5526">MNTGPGSSTANRVKWAGYHVIKSATEASNFTVEKFIAGGSWLPATGVPYTPGL</sequence>
<dbReference type="GO" id="GO:0016787">
    <property type="term" value="F:hydrolase activity"/>
    <property type="evidence" value="ECO:0007669"/>
    <property type="project" value="UniProtKB-KW"/>
</dbReference>
<feature type="domain" description="Pectinesterase catalytic" evidence="4">
    <location>
        <begin position="1"/>
        <end position="38"/>
    </location>
</feature>
<proteinExistence type="predicted"/>
<dbReference type="PANTHER" id="PTHR31707">
    <property type="entry name" value="PECTINESTERASE"/>
    <property type="match status" value="1"/>
</dbReference>
<evidence type="ECO:0000313" key="6">
    <source>
        <dbReference type="Proteomes" id="UP001634007"/>
    </source>
</evidence>
<dbReference type="InterPro" id="IPR000070">
    <property type="entry name" value="Pectinesterase_cat"/>
</dbReference>
<organism evidence="5 6">
    <name type="scientific">Eucalyptus globulus</name>
    <name type="common">Tasmanian blue gum</name>
    <dbReference type="NCBI Taxonomy" id="34317"/>
    <lineage>
        <taxon>Eukaryota</taxon>
        <taxon>Viridiplantae</taxon>
        <taxon>Streptophyta</taxon>
        <taxon>Embryophyta</taxon>
        <taxon>Tracheophyta</taxon>
        <taxon>Spermatophyta</taxon>
        <taxon>Magnoliopsida</taxon>
        <taxon>eudicotyledons</taxon>
        <taxon>Gunneridae</taxon>
        <taxon>Pentapetalae</taxon>
        <taxon>rosids</taxon>
        <taxon>malvids</taxon>
        <taxon>Myrtales</taxon>
        <taxon>Myrtaceae</taxon>
        <taxon>Myrtoideae</taxon>
        <taxon>Eucalypteae</taxon>
        <taxon>Eucalyptus</taxon>
    </lineage>
</organism>
<comment type="caution">
    <text evidence="5">The sequence shown here is derived from an EMBL/GenBank/DDBJ whole genome shotgun (WGS) entry which is preliminary data.</text>
</comment>
<name>A0ABD3KKL8_EUCGL</name>
<protein>
    <recommendedName>
        <fullName evidence="4">Pectinesterase catalytic domain-containing protein</fullName>
    </recommendedName>
</protein>
<accession>A0ABD3KKL8</accession>
<keyword evidence="3" id="KW-0063">Aspartyl esterase</keyword>
<comment type="pathway">
    <text evidence="1">Glycan metabolism; pectin degradation; 2-dehydro-3-deoxy-D-gluconate from pectin: step 1/5.</text>
</comment>
<evidence type="ECO:0000256" key="1">
    <source>
        <dbReference type="ARBA" id="ARBA00005184"/>
    </source>
</evidence>
<evidence type="ECO:0000256" key="2">
    <source>
        <dbReference type="ARBA" id="ARBA00022801"/>
    </source>
</evidence>
<dbReference type="SUPFAM" id="SSF51126">
    <property type="entry name" value="Pectin lyase-like"/>
    <property type="match status" value="1"/>
</dbReference>
<dbReference type="InterPro" id="IPR012334">
    <property type="entry name" value="Pectin_lyas_fold"/>
</dbReference>
<evidence type="ECO:0000313" key="5">
    <source>
        <dbReference type="EMBL" id="KAL3738869.1"/>
    </source>
</evidence>
<dbReference type="Pfam" id="PF01095">
    <property type="entry name" value="Pectinesterase"/>
    <property type="match status" value="1"/>
</dbReference>
<dbReference type="Proteomes" id="UP001634007">
    <property type="component" value="Unassembled WGS sequence"/>
</dbReference>
<keyword evidence="2" id="KW-0378">Hydrolase</keyword>
<gene>
    <name evidence="5" type="ORF">ACJRO7_020272</name>
</gene>
<dbReference type="InterPro" id="IPR011050">
    <property type="entry name" value="Pectin_lyase_fold/virulence"/>
</dbReference>
<dbReference type="AlphaFoldDB" id="A0ABD3KKL8"/>
<evidence type="ECO:0000256" key="3">
    <source>
        <dbReference type="ARBA" id="ARBA00023085"/>
    </source>
</evidence>
<reference evidence="5 6" key="1">
    <citation type="submission" date="2024-11" db="EMBL/GenBank/DDBJ databases">
        <title>Chromosome-level genome assembly of Eucalyptus globulus Labill. provides insights into its genome evolution.</title>
        <authorList>
            <person name="Li X."/>
        </authorList>
    </citation>
    <scope>NUCLEOTIDE SEQUENCE [LARGE SCALE GENOMIC DNA]</scope>
    <source>
        <strain evidence="5">CL2024</strain>
        <tissue evidence="5">Fresh tender leaves</tissue>
    </source>
</reference>
<evidence type="ECO:0000259" key="4">
    <source>
        <dbReference type="Pfam" id="PF01095"/>
    </source>
</evidence>
<dbReference type="EMBL" id="JBJKBG010000005">
    <property type="protein sequence ID" value="KAL3738869.1"/>
    <property type="molecule type" value="Genomic_DNA"/>
</dbReference>
<keyword evidence="6" id="KW-1185">Reference proteome</keyword>
<dbReference type="Gene3D" id="2.160.20.10">
    <property type="entry name" value="Single-stranded right-handed beta-helix, Pectin lyase-like"/>
    <property type="match status" value="1"/>
</dbReference>